<dbReference type="PROSITE" id="PS51318">
    <property type="entry name" value="TAT"/>
    <property type="match status" value="1"/>
</dbReference>
<protein>
    <submittedName>
        <fullName evidence="2">Membrane protein</fullName>
    </submittedName>
</protein>
<dbReference type="InterPro" id="IPR039563">
    <property type="entry name" value="Peptidase_C39_single_dom"/>
</dbReference>
<evidence type="ECO:0000313" key="2">
    <source>
        <dbReference type="EMBL" id="GEO29258.1"/>
    </source>
</evidence>
<evidence type="ECO:0000313" key="3">
    <source>
        <dbReference type="Proteomes" id="UP000321534"/>
    </source>
</evidence>
<dbReference type="OrthoDB" id="9789941at2"/>
<dbReference type="EMBL" id="BJYX01000004">
    <property type="protein sequence ID" value="GEO29258.1"/>
    <property type="molecule type" value="Genomic_DNA"/>
</dbReference>
<dbReference type="Gene3D" id="3.90.70.10">
    <property type="entry name" value="Cysteine proteinases"/>
    <property type="match status" value="1"/>
</dbReference>
<feature type="domain" description="Peptidase C39-like" evidence="1">
    <location>
        <begin position="253"/>
        <end position="395"/>
    </location>
</feature>
<sequence>MSRSLVPSSGYPSRRVVLASATGAALVGTAGTGPASAQSVQSAQFVQSAQSAPGSSDTSDRHVAYREWSGRQITVGPFDGRRDHVDPFDPSATSRSYDVATWVSPVVRPGFGLTELVSSWNADTPGGSWVEVCVRGTSAGAATKEYVLGRWCRHDPAQGGAIHRTSVGGQGDAVATVYTDTLATRTGHVLDAWQLVVRLMRPTGTRETPRLRSVGAMASALPDTEHVPRSPLGRARGRVLDVPTFSQETHIGHFPQWDNGGEAWCSPTSTSMVLAYWGAGPRRDETAWVTEALPAETDPQVDFAARNVYDYTYDGAGNWPFNAAYAASRPRMRAFVTRLRSLTEAEEFIAAGIPLVTSVSFAKGELDGAGYGTNGHLMVVVGFTRSGDVVCNDPASHLVRDNAQVRGVYDREQFENVWVPHSGGIVYVIHPERHCLPRAPRHEPNW</sequence>
<accession>A0A512CYG5</accession>
<dbReference type="CDD" id="cd02549">
    <property type="entry name" value="Peptidase_C39A"/>
    <property type="match status" value="1"/>
</dbReference>
<dbReference type="AlphaFoldDB" id="A0A512CYG5"/>
<evidence type="ECO:0000259" key="1">
    <source>
        <dbReference type="Pfam" id="PF13529"/>
    </source>
</evidence>
<organism evidence="2 3">
    <name type="scientific">Terrabacter aerolatus</name>
    <dbReference type="NCBI Taxonomy" id="422442"/>
    <lineage>
        <taxon>Bacteria</taxon>
        <taxon>Bacillati</taxon>
        <taxon>Actinomycetota</taxon>
        <taxon>Actinomycetes</taxon>
        <taxon>Micrococcales</taxon>
        <taxon>Intrasporangiaceae</taxon>
        <taxon>Terrabacter</taxon>
    </lineage>
</organism>
<dbReference type="RefSeq" id="WP_147064193.1">
    <property type="nucleotide sequence ID" value="NZ_BAAARO010000023.1"/>
</dbReference>
<dbReference type="Proteomes" id="UP000321534">
    <property type="component" value="Unassembled WGS sequence"/>
</dbReference>
<reference evidence="2 3" key="1">
    <citation type="submission" date="2019-07" db="EMBL/GenBank/DDBJ databases">
        <title>Whole genome shotgun sequence of Terrabacter aerolatus NBRC 106305.</title>
        <authorList>
            <person name="Hosoyama A."/>
            <person name="Uohara A."/>
            <person name="Ohji S."/>
            <person name="Ichikawa N."/>
        </authorList>
    </citation>
    <scope>NUCLEOTIDE SEQUENCE [LARGE SCALE GENOMIC DNA]</scope>
    <source>
        <strain evidence="2 3">NBRC 106305</strain>
    </source>
</reference>
<dbReference type="InterPro" id="IPR006311">
    <property type="entry name" value="TAT_signal"/>
</dbReference>
<gene>
    <name evidence="2" type="ORF">TAE01_10680</name>
</gene>
<proteinExistence type="predicted"/>
<keyword evidence="3" id="KW-1185">Reference proteome</keyword>
<dbReference type="Pfam" id="PF13529">
    <property type="entry name" value="Peptidase_C39_2"/>
    <property type="match status" value="1"/>
</dbReference>
<comment type="caution">
    <text evidence="2">The sequence shown here is derived from an EMBL/GenBank/DDBJ whole genome shotgun (WGS) entry which is preliminary data.</text>
</comment>
<name>A0A512CYG5_9MICO</name>
<dbReference type="InterPro" id="IPR039564">
    <property type="entry name" value="Peptidase_C39-like"/>
</dbReference>